<proteinExistence type="predicted"/>
<feature type="transmembrane region" description="Helical" evidence="1">
    <location>
        <begin position="6"/>
        <end position="25"/>
    </location>
</feature>
<evidence type="ECO:0000313" key="3">
    <source>
        <dbReference type="Proteomes" id="UP000006620"/>
    </source>
</evidence>
<dbReference type="AlphaFoldDB" id="F8FAP4"/>
<reference evidence="2 3" key="2">
    <citation type="journal article" date="2013" name="Genome Announc.">
        <title>Genome Sequence of Growth-Improving Paenibacillus mucilaginosus Strain KNP414.</title>
        <authorList>
            <person name="Lu J.J."/>
            <person name="Wang J.F."/>
            <person name="Hu X.F."/>
        </authorList>
    </citation>
    <scope>NUCLEOTIDE SEQUENCE [LARGE SCALE GENOMIC DNA]</scope>
    <source>
        <strain evidence="2 3">KNP414</strain>
    </source>
</reference>
<keyword evidence="1" id="KW-0812">Transmembrane</keyword>
<dbReference type="RefSeq" id="WP_013916294.1">
    <property type="nucleotide sequence ID" value="NC_015690.1"/>
</dbReference>
<evidence type="ECO:0000313" key="2">
    <source>
        <dbReference type="EMBL" id="AEI41133.1"/>
    </source>
</evidence>
<dbReference type="EMBL" id="CP002869">
    <property type="protein sequence ID" value="AEI41133.1"/>
    <property type="molecule type" value="Genomic_DNA"/>
</dbReference>
<gene>
    <name evidence="2" type="ordered locus">KNP414_02572</name>
</gene>
<dbReference type="HOGENOM" id="CLU_3236994_0_0_9"/>
<dbReference type="KEGG" id="pms:KNP414_02572"/>
<keyword evidence="1" id="KW-1133">Transmembrane helix</keyword>
<name>F8FAP4_PAEMK</name>
<accession>F8FAP4</accession>
<organism evidence="2 3">
    <name type="scientific">Paenibacillus mucilaginosus (strain KNP414)</name>
    <dbReference type="NCBI Taxonomy" id="1036673"/>
    <lineage>
        <taxon>Bacteria</taxon>
        <taxon>Bacillati</taxon>
        <taxon>Bacillota</taxon>
        <taxon>Bacilli</taxon>
        <taxon>Bacillales</taxon>
        <taxon>Paenibacillaceae</taxon>
        <taxon>Paenibacillus</taxon>
    </lineage>
</organism>
<dbReference type="Proteomes" id="UP000006620">
    <property type="component" value="Chromosome"/>
</dbReference>
<evidence type="ECO:0000256" key="1">
    <source>
        <dbReference type="SAM" id="Phobius"/>
    </source>
</evidence>
<protein>
    <submittedName>
        <fullName evidence="2">Uncharacterized protein</fullName>
    </submittedName>
</protein>
<reference evidence="3" key="1">
    <citation type="submission" date="2011-06" db="EMBL/GenBank/DDBJ databases">
        <title>Complete genome sequence of Paenibacillus mucilaginosus KNP414.</title>
        <authorList>
            <person name="Wang J."/>
            <person name="Hu S."/>
            <person name="Hu X."/>
            <person name="Zhang B."/>
            <person name="Dong D."/>
            <person name="Zhang S."/>
            <person name="Zhao K."/>
            <person name="Wu D."/>
        </authorList>
    </citation>
    <scope>NUCLEOTIDE SEQUENCE [LARGE SCALE GENOMIC DNA]</scope>
    <source>
        <strain evidence="3">KNP414</strain>
    </source>
</reference>
<sequence>MIDAMWGWAGLIGGPAIGLLCWWGARRAGARRRMLDERYVLHW</sequence>
<dbReference type="PATRIC" id="fig|1036673.3.peg.2332"/>
<keyword evidence="1" id="KW-0472">Membrane</keyword>